<feature type="non-terminal residue" evidence="2">
    <location>
        <position position="1"/>
    </location>
</feature>
<protein>
    <submittedName>
        <fullName evidence="2">Transglutaminase domain-containing protein</fullName>
    </submittedName>
</protein>
<dbReference type="Pfam" id="PF01841">
    <property type="entry name" value="Transglut_core"/>
    <property type="match status" value="1"/>
</dbReference>
<evidence type="ECO:0000313" key="3">
    <source>
        <dbReference type="Proteomes" id="UP000824019"/>
    </source>
</evidence>
<evidence type="ECO:0000259" key="1">
    <source>
        <dbReference type="SMART" id="SM00460"/>
    </source>
</evidence>
<dbReference type="PANTHER" id="PTHR38339">
    <property type="entry name" value="TRANSGLUTAMINASE DOMAIN PROTEIN"/>
    <property type="match status" value="1"/>
</dbReference>
<proteinExistence type="predicted"/>
<evidence type="ECO:0000313" key="2">
    <source>
        <dbReference type="EMBL" id="MBS5831305.1"/>
    </source>
</evidence>
<dbReference type="Proteomes" id="UP000824019">
    <property type="component" value="Unassembled WGS sequence"/>
</dbReference>
<dbReference type="Gene3D" id="3.10.620.30">
    <property type="match status" value="1"/>
</dbReference>
<comment type="caution">
    <text evidence="2">The sequence shown here is derived from an EMBL/GenBank/DDBJ whole genome shotgun (WGS) entry which is preliminary data.</text>
</comment>
<organism evidence="2 3">
    <name type="scientific">Campylobacter concisus</name>
    <dbReference type="NCBI Taxonomy" id="199"/>
    <lineage>
        <taxon>Bacteria</taxon>
        <taxon>Pseudomonadati</taxon>
        <taxon>Campylobacterota</taxon>
        <taxon>Epsilonproteobacteria</taxon>
        <taxon>Campylobacterales</taxon>
        <taxon>Campylobacteraceae</taxon>
        <taxon>Campylobacter</taxon>
    </lineage>
</organism>
<dbReference type="InterPro" id="IPR038765">
    <property type="entry name" value="Papain-like_cys_pep_sf"/>
</dbReference>
<dbReference type="SUPFAM" id="SSF54001">
    <property type="entry name" value="Cysteine proteinases"/>
    <property type="match status" value="1"/>
</dbReference>
<dbReference type="PANTHER" id="PTHR38339:SF1">
    <property type="entry name" value="TRANSGLUTAMINASE-LIKE DOMAIN-CONTAINING PROTEIN"/>
    <property type="match status" value="1"/>
</dbReference>
<accession>A0A9E1F3L9</accession>
<reference evidence="2" key="1">
    <citation type="submission" date="2021-02" db="EMBL/GenBank/DDBJ databases">
        <title>Infant gut strain persistence is associated with maternal origin, phylogeny, and functional potential including surface adhesion and iron acquisition.</title>
        <authorList>
            <person name="Lou Y.C."/>
        </authorList>
    </citation>
    <scope>NUCLEOTIDE SEQUENCE</scope>
    <source>
        <strain evidence="2">L3_101_000G1_dasL3_101_000G1_concoct_7_sub</strain>
    </source>
</reference>
<name>A0A9E1F3L9_9BACT</name>
<dbReference type="InterPro" id="IPR002931">
    <property type="entry name" value="Transglutaminase-like"/>
</dbReference>
<dbReference type="EMBL" id="JAHAKR010000716">
    <property type="protein sequence ID" value="MBS5831305.1"/>
    <property type="molecule type" value="Genomic_DNA"/>
</dbReference>
<sequence length="220" mass="24362">TSHIPTDGVVRAKALEIIGNTKGDLERAKAIYTWVANTMQRDNSILGCGTGDVKAILESGKLVGKCTDINSVFVGLCRSVGIPAREIFGIRVGQSRFSDQMGSAKDGVAKISGGQHCRAEFYLKGYGWIPVDPADVTKVRLGEKLTNDDAKIKAIRDYCFGNWEMCWIGFNYGRDFILKPTPEQTPLNNFGYPYAEVDGNTQNYYSPKEFSYDYVSTELK</sequence>
<feature type="domain" description="Transglutaminase-like" evidence="1">
    <location>
        <begin position="58"/>
        <end position="135"/>
    </location>
</feature>
<gene>
    <name evidence="2" type="ORF">KIC69_10875</name>
</gene>
<dbReference type="SMART" id="SM00460">
    <property type="entry name" value="TGc"/>
    <property type="match status" value="1"/>
</dbReference>
<dbReference type="AlphaFoldDB" id="A0A9E1F3L9"/>